<gene>
    <name evidence="2" type="ORF">SYYSPA8_21940</name>
</gene>
<protein>
    <recommendedName>
        <fullName evidence="4">Chaplin</fullName>
    </recommendedName>
</protein>
<accession>A0ABQ5P327</accession>
<name>A0ABQ5P327_9ACTN</name>
<evidence type="ECO:0000256" key="1">
    <source>
        <dbReference type="SAM" id="SignalP"/>
    </source>
</evidence>
<keyword evidence="3" id="KW-1185">Reference proteome</keyword>
<evidence type="ECO:0008006" key="4">
    <source>
        <dbReference type="Google" id="ProtNLM"/>
    </source>
</evidence>
<organism evidence="2 3">
    <name type="scientific">Streptomyces yaizuensis</name>
    <dbReference type="NCBI Taxonomy" id="2989713"/>
    <lineage>
        <taxon>Bacteria</taxon>
        <taxon>Bacillati</taxon>
        <taxon>Actinomycetota</taxon>
        <taxon>Actinomycetes</taxon>
        <taxon>Kitasatosporales</taxon>
        <taxon>Streptomycetaceae</taxon>
        <taxon>Streptomyces</taxon>
    </lineage>
</organism>
<dbReference type="EMBL" id="BSBI01000009">
    <property type="protein sequence ID" value="GLF97007.1"/>
    <property type="molecule type" value="Genomic_DNA"/>
</dbReference>
<proteinExistence type="predicted"/>
<feature type="chain" id="PRO_5047360979" description="Chaplin" evidence="1">
    <location>
        <begin position="27"/>
        <end position="67"/>
    </location>
</feature>
<dbReference type="RefSeq" id="WP_323449013.1">
    <property type="nucleotide sequence ID" value="NZ_BSBI01000009.1"/>
</dbReference>
<evidence type="ECO:0000313" key="2">
    <source>
        <dbReference type="EMBL" id="GLF97007.1"/>
    </source>
</evidence>
<evidence type="ECO:0000313" key="3">
    <source>
        <dbReference type="Proteomes" id="UP001291653"/>
    </source>
</evidence>
<sequence>MRIRTALAALALATAGLLGGAPTASAIEFGDIIVSSEASPDVVAGCNAGSISLSPSAQCGVFHISPV</sequence>
<feature type="signal peptide" evidence="1">
    <location>
        <begin position="1"/>
        <end position="26"/>
    </location>
</feature>
<keyword evidence="1" id="KW-0732">Signal</keyword>
<reference evidence="2 3" key="1">
    <citation type="submission" date="2022-10" db="EMBL/GenBank/DDBJ databases">
        <title>Draft genome sequence of Streptomyces sp. YSPA8.</title>
        <authorList>
            <person name="Moriuchi R."/>
            <person name="Dohra H."/>
            <person name="Yamamura H."/>
            <person name="Kodani S."/>
        </authorList>
    </citation>
    <scope>NUCLEOTIDE SEQUENCE [LARGE SCALE GENOMIC DNA]</scope>
    <source>
        <strain evidence="2 3">YSPA8</strain>
    </source>
</reference>
<dbReference type="Proteomes" id="UP001291653">
    <property type="component" value="Unassembled WGS sequence"/>
</dbReference>
<comment type="caution">
    <text evidence="2">The sequence shown here is derived from an EMBL/GenBank/DDBJ whole genome shotgun (WGS) entry which is preliminary data.</text>
</comment>